<dbReference type="PROSITE" id="PS00188">
    <property type="entry name" value="BIOTIN"/>
    <property type="match status" value="1"/>
</dbReference>
<evidence type="ECO:0000259" key="11">
    <source>
        <dbReference type="PROSITE" id="PS50968"/>
    </source>
</evidence>
<dbReference type="InterPro" id="IPR011053">
    <property type="entry name" value="Single_hybrid_motif"/>
</dbReference>
<dbReference type="Gene3D" id="2.40.50.100">
    <property type="match status" value="1"/>
</dbReference>
<dbReference type="PANTHER" id="PTHR45266:SF3">
    <property type="entry name" value="OXALOACETATE DECARBOXYLASE ALPHA CHAIN"/>
    <property type="match status" value="1"/>
</dbReference>
<dbReference type="CDD" id="cd06850">
    <property type="entry name" value="biotinyl_domain"/>
    <property type="match status" value="1"/>
</dbReference>
<dbReference type="Proteomes" id="UP000295341">
    <property type="component" value="Unassembled WGS sequence"/>
</dbReference>
<dbReference type="InterPro" id="IPR001249">
    <property type="entry name" value="AcCoA_biotinCC"/>
</dbReference>
<comment type="function">
    <text evidence="1 9">This protein is a component of the acetyl coenzyme A carboxylase complex; first, biotin carboxylase catalyzes the carboxylation of the carrier protein and then the transcarboxylase transfers the carboxyl group to form malonyl-CoA.</text>
</comment>
<dbReference type="PRINTS" id="PR01071">
    <property type="entry name" value="ACOABIOTINCC"/>
</dbReference>
<sequence>MPLSEKEILEVLDLFQKSGWEDLTLESGGVRLSISKNGRAQNFSPRSPDELRGARSVIEEKPRTSSGLREAPSHSAPTPTPTIDPRWIAVKAPMLGTFYSAPKPGAPPFVAVGQQVTADDNVCILEVMKLMNYVKAGAAGKVAQIAVVNGALVEFDQVMIYIDPANG</sequence>
<gene>
    <name evidence="12" type="ORF">DFR24_3957</name>
</gene>
<dbReference type="GO" id="GO:0006633">
    <property type="term" value="P:fatty acid biosynthetic process"/>
    <property type="evidence" value="ECO:0007669"/>
    <property type="project" value="UniProtKB-UniPathway"/>
</dbReference>
<dbReference type="AlphaFoldDB" id="A0A4S3K6A5"/>
<feature type="compositionally biased region" description="Basic and acidic residues" evidence="10">
    <location>
        <begin position="47"/>
        <end position="63"/>
    </location>
</feature>
<evidence type="ECO:0000256" key="5">
    <source>
        <dbReference type="ARBA" id="ARBA00022832"/>
    </source>
</evidence>
<feature type="region of interest" description="Disordered" evidence="10">
    <location>
        <begin position="38"/>
        <end position="83"/>
    </location>
</feature>
<dbReference type="PANTHER" id="PTHR45266">
    <property type="entry name" value="OXALOACETATE DECARBOXYLASE ALPHA CHAIN"/>
    <property type="match status" value="1"/>
</dbReference>
<dbReference type="SUPFAM" id="SSF51230">
    <property type="entry name" value="Single hybrid motif"/>
    <property type="match status" value="1"/>
</dbReference>
<evidence type="ECO:0000256" key="3">
    <source>
        <dbReference type="ARBA" id="ARBA00017562"/>
    </source>
</evidence>
<accession>A0A4S3K6A5</accession>
<evidence type="ECO:0000256" key="6">
    <source>
        <dbReference type="ARBA" id="ARBA00023098"/>
    </source>
</evidence>
<dbReference type="GO" id="GO:0003989">
    <property type="term" value="F:acetyl-CoA carboxylase activity"/>
    <property type="evidence" value="ECO:0007669"/>
    <property type="project" value="InterPro"/>
</dbReference>
<dbReference type="GO" id="GO:0009317">
    <property type="term" value="C:acetyl-CoA carboxylase complex"/>
    <property type="evidence" value="ECO:0007669"/>
    <property type="project" value="InterPro"/>
</dbReference>
<evidence type="ECO:0000256" key="1">
    <source>
        <dbReference type="ARBA" id="ARBA00003761"/>
    </source>
</evidence>
<keyword evidence="6 9" id="KW-0443">Lipid metabolism</keyword>
<dbReference type="InterPro" id="IPR000089">
    <property type="entry name" value="Biotin_lipoyl"/>
</dbReference>
<evidence type="ECO:0000256" key="7">
    <source>
        <dbReference type="ARBA" id="ARBA00023160"/>
    </source>
</evidence>
<reference evidence="12 13" key="1">
    <citation type="submission" date="2019-03" db="EMBL/GenBank/DDBJ databases">
        <title>Genomic Encyclopedia of Type Strains, Phase IV (KMG-IV): sequencing the most valuable type-strain genomes for metagenomic binning, comparative biology and taxonomic classification.</title>
        <authorList>
            <person name="Goeker M."/>
        </authorList>
    </citation>
    <scope>NUCLEOTIDE SEQUENCE [LARGE SCALE GENOMIC DNA]</scope>
    <source>
        <strain evidence="12 13">DSM 26377</strain>
    </source>
</reference>
<dbReference type="InterPro" id="IPR001882">
    <property type="entry name" value="Biotin_BS"/>
</dbReference>
<feature type="domain" description="Lipoyl-binding" evidence="11">
    <location>
        <begin position="87"/>
        <end position="163"/>
    </location>
</feature>
<keyword evidence="4 9" id="KW-0444">Lipid biosynthesis</keyword>
<dbReference type="OrthoDB" id="5297413at2"/>
<organism evidence="12 13">
    <name type="scientific">Panacagrimonas perspica</name>
    <dbReference type="NCBI Taxonomy" id="381431"/>
    <lineage>
        <taxon>Bacteria</taxon>
        <taxon>Pseudomonadati</taxon>
        <taxon>Pseudomonadota</taxon>
        <taxon>Gammaproteobacteria</taxon>
        <taxon>Nevskiales</taxon>
        <taxon>Nevskiaceae</taxon>
        <taxon>Panacagrimonas</taxon>
    </lineage>
</organism>
<dbReference type="PROSITE" id="PS50968">
    <property type="entry name" value="BIOTINYL_LIPOYL"/>
    <property type="match status" value="1"/>
</dbReference>
<name>A0A4S3K6A5_9GAMM</name>
<dbReference type="Pfam" id="PF00364">
    <property type="entry name" value="Biotin_lipoyl"/>
    <property type="match status" value="1"/>
</dbReference>
<evidence type="ECO:0000256" key="4">
    <source>
        <dbReference type="ARBA" id="ARBA00022516"/>
    </source>
</evidence>
<dbReference type="RefSeq" id="WP_133883081.1">
    <property type="nucleotide sequence ID" value="NZ_MWIN01000009.1"/>
</dbReference>
<dbReference type="UniPathway" id="UPA00094"/>
<keyword evidence="5 9" id="KW-0276">Fatty acid metabolism</keyword>
<dbReference type="EMBL" id="SOBT01000010">
    <property type="protein sequence ID" value="TDU26925.1"/>
    <property type="molecule type" value="Genomic_DNA"/>
</dbReference>
<protein>
    <recommendedName>
        <fullName evidence="3 9">Biotin carboxyl carrier protein of acetyl-CoA carboxylase</fullName>
    </recommendedName>
</protein>
<dbReference type="InterPro" id="IPR050709">
    <property type="entry name" value="Biotin_Carboxyl_Carrier/Decarb"/>
</dbReference>
<comment type="caution">
    <text evidence="12">The sequence shown here is derived from an EMBL/GenBank/DDBJ whole genome shotgun (WGS) entry which is preliminary data.</text>
</comment>
<keyword evidence="13" id="KW-1185">Reference proteome</keyword>
<evidence type="ECO:0000256" key="10">
    <source>
        <dbReference type="SAM" id="MobiDB-lite"/>
    </source>
</evidence>
<comment type="pathway">
    <text evidence="2 9">Lipid metabolism; fatty acid biosynthesis.</text>
</comment>
<evidence type="ECO:0000256" key="9">
    <source>
        <dbReference type="RuleBase" id="RU364072"/>
    </source>
</evidence>
<keyword evidence="7 9" id="KW-0275">Fatty acid biosynthesis</keyword>
<evidence type="ECO:0000256" key="8">
    <source>
        <dbReference type="ARBA" id="ARBA00023267"/>
    </source>
</evidence>
<evidence type="ECO:0000313" key="12">
    <source>
        <dbReference type="EMBL" id="TDU26925.1"/>
    </source>
</evidence>
<dbReference type="NCBIfam" id="TIGR00531">
    <property type="entry name" value="BCCP"/>
    <property type="match status" value="1"/>
</dbReference>
<keyword evidence="8 9" id="KW-0092">Biotin</keyword>
<evidence type="ECO:0000313" key="13">
    <source>
        <dbReference type="Proteomes" id="UP000295341"/>
    </source>
</evidence>
<evidence type="ECO:0000256" key="2">
    <source>
        <dbReference type="ARBA" id="ARBA00005194"/>
    </source>
</evidence>
<proteinExistence type="predicted"/>